<reference evidence="1 2" key="1">
    <citation type="submission" date="2015-03" db="EMBL/GenBank/DDBJ databases">
        <title>Caedibacter varicaedens, whole genome shotgun sequence.</title>
        <authorList>
            <person name="Suzuki H."/>
            <person name="Dapper A.L."/>
            <person name="Gibson A.K."/>
            <person name="Jackson C."/>
            <person name="Lee H."/>
            <person name="Pejaver V.R."/>
            <person name="Doak T."/>
            <person name="Lynch M."/>
        </authorList>
    </citation>
    <scope>NUCLEOTIDE SEQUENCE [LARGE SCALE GENOMIC DNA]</scope>
</reference>
<comment type="caution">
    <text evidence="1">The sequence shown here is derived from an EMBL/GenBank/DDBJ whole genome shotgun (WGS) entry which is preliminary data.</text>
</comment>
<dbReference type="OrthoDB" id="8480200at2"/>
<keyword evidence="2" id="KW-1185">Reference proteome</keyword>
<protein>
    <submittedName>
        <fullName evidence="1">Uncharacterized protein</fullName>
    </submittedName>
</protein>
<dbReference type="STRING" id="1629334.Cva_00868"/>
<dbReference type="Proteomes" id="UP000036771">
    <property type="component" value="Unassembled WGS sequence"/>
</dbReference>
<evidence type="ECO:0000313" key="2">
    <source>
        <dbReference type="Proteomes" id="UP000036771"/>
    </source>
</evidence>
<sequence>MPIIYRHQKNAPLTSDEIDGNFEELLKRVEALEETPNPSEGIGKIEQKGDILYISGNQGTFFGQFKLPALSYNLRGRWEPNTPYALYDVVVMDAKTWVCVRAHDSVPEFEQESWKILVDVSDMLADLSIPGELPVFTEDDDLPDPEEGKVGFYIKSRKIRLIYGDGQSWRTFQDINLIEKGEENAQ</sequence>
<dbReference type="EMBL" id="BBVC01000033">
    <property type="protein sequence ID" value="GAO98220.1"/>
    <property type="molecule type" value="Genomic_DNA"/>
</dbReference>
<evidence type="ECO:0000313" key="1">
    <source>
        <dbReference type="EMBL" id="GAO98220.1"/>
    </source>
</evidence>
<name>A0A0K8MCE1_9PROT</name>
<proteinExistence type="predicted"/>
<dbReference type="Gene3D" id="2.10.10.20">
    <property type="entry name" value="Carbohydrate-binding module superfamily 5/12"/>
    <property type="match status" value="1"/>
</dbReference>
<dbReference type="AlphaFoldDB" id="A0A0K8MCE1"/>
<accession>A0A0K8MCE1</accession>
<organism evidence="1 2">
    <name type="scientific">Caedimonas varicaedens</name>
    <dbReference type="NCBI Taxonomy" id="1629334"/>
    <lineage>
        <taxon>Bacteria</taxon>
        <taxon>Pseudomonadati</taxon>
        <taxon>Pseudomonadota</taxon>
        <taxon>Alphaproteobacteria</taxon>
        <taxon>Holosporales</taxon>
        <taxon>Caedimonadaceae</taxon>
        <taxon>Caedimonas</taxon>
    </lineage>
</organism>
<gene>
    <name evidence="1" type="ORF">Cva_00868</name>
</gene>